<reference evidence="1 2" key="1">
    <citation type="submission" date="2017-05" db="EMBL/GenBank/DDBJ databases">
        <title>The Genome Sequence of Enterococcus faecium 2D5_DIV0622.</title>
        <authorList>
            <consortium name="The Broad Institute Genomics Platform"/>
            <consortium name="The Broad Institute Genomic Center for Infectious Diseases"/>
            <person name="Earl A."/>
            <person name="Manson A."/>
            <person name="Schwartman J."/>
            <person name="Gilmore M."/>
            <person name="Abouelleil A."/>
            <person name="Cao P."/>
            <person name="Chapman S."/>
            <person name="Cusick C."/>
            <person name="Shea T."/>
            <person name="Young S."/>
            <person name="Neafsey D."/>
            <person name="Nusbaum C."/>
            <person name="Birren B."/>
        </authorList>
    </citation>
    <scope>NUCLEOTIDE SEQUENCE [LARGE SCALE GENOMIC DNA]</scope>
    <source>
        <strain evidence="1 2">2D5_DIV0622</strain>
    </source>
</reference>
<name>A0A200I320_9ENTE</name>
<gene>
    <name evidence="1" type="ORF">A5869_000381</name>
</gene>
<sequence length="93" mass="10444">MRVTTFVANQIQLAQQRLNDLRTQFQLTAFTSFNYEKVLLPAVAGYPELTIPFGQLDGEPQGATFIGFKEEDATLLQIGYAFEQATNLRVLQS</sequence>
<organism evidence="1 2">
    <name type="scientific">Enterococcus cecorum</name>
    <dbReference type="NCBI Taxonomy" id="44008"/>
    <lineage>
        <taxon>Bacteria</taxon>
        <taxon>Bacillati</taxon>
        <taxon>Bacillota</taxon>
        <taxon>Bacilli</taxon>
        <taxon>Lactobacillales</taxon>
        <taxon>Enterococcaceae</taxon>
        <taxon>Enterococcus</taxon>
    </lineage>
</organism>
<dbReference type="EMBL" id="NIBL01000001">
    <property type="protein sequence ID" value="OUZ18740.1"/>
    <property type="molecule type" value="Genomic_DNA"/>
</dbReference>
<dbReference type="RefSeq" id="WP_087662799.1">
    <property type="nucleotide sequence ID" value="NZ_NIBL01000001.1"/>
</dbReference>
<evidence type="ECO:0008006" key="3">
    <source>
        <dbReference type="Google" id="ProtNLM"/>
    </source>
</evidence>
<accession>A0A200I320</accession>
<dbReference type="AlphaFoldDB" id="A0A200I320"/>
<proteinExistence type="predicted"/>
<dbReference type="PANTHER" id="PTHR42678">
    <property type="entry name" value="AMIDASE"/>
    <property type="match status" value="1"/>
</dbReference>
<dbReference type="SUPFAM" id="SSF75304">
    <property type="entry name" value="Amidase signature (AS) enzymes"/>
    <property type="match status" value="1"/>
</dbReference>
<comment type="caution">
    <text evidence="1">The sequence shown here is derived from an EMBL/GenBank/DDBJ whole genome shotgun (WGS) entry which is preliminary data.</text>
</comment>
<dbReference type="PANTHER" id="PTHR42678:SF34">
    <property type="entry name" value="OS04G0183300 PROTEIN"/>
    <property type="match status" value="1"/>
</dbReference>
<evidence type="ECO:0000313" key="1">
    <source>
        <dbReference type="EMBL" id="OUZ18740.1"/>
    </source>
</evidence>
<dbReference type="InterPro" id="IPR036928">
    <property type="entry name" value="AS_sf"/>
</dbReference>
<dbReference type="Gene3D" id="3.90.1300.10">
    <property type="entry name" value="Amidase signature (AS) domain"/>
    <property type="match status" value="1"/>
</dbReference>
<evidence type="ECO:0000313" key="2">
    <source>
        <dbReference type="Proteomes" id="UP000196503"/>
    </source>
</evidence>
<dbReference type="Proteomes" id="UP000196503">
    <property type="component" value="Unassembled WGS sequence"/>
</dbReference>
<protein>
    <recommendedName>
        <fullName evidence="3">Amidase domain-containing protein</fullName>
    </recommendedName>
</protein>